<feature type="compositionally biased region" description="Low complexity" evidence="8">
    <location>
        <begin position="551"/>
        <end position="568"/>
    </location>
</feature>
<comment type="subcellular location">
    <subcellularLocation>
        <location evidence="1 7">Nucleus</location>
    </subcellularLocation>
</comment>
<keyword evidence="5 7" id="KW-0539">Nucleus</keyword>
<feature type="region of interest" description="Disordered" evidence="8">
    <location>
        <begin position="549"/>
        <end position="568"/>
    </location>
</feature>
<evidence type="ECO:0000313" key="10">
    <source>
        <dbReference type="EMBL" id="KNE60187.1"/>
    </source>
</evidence>
<keyword evidence="11" id="KW-1185">Reference proteome</keyword>
<evidence type="ECO:0000256" key="3">
    <source>
        <dbReference type="ARBA" id="ARBA00023015"/>
    </source>
</evidence>
<feature type="domain" description="Enhancer of polycomb-like N-terminal" evidence="9">
    <location>
        <begin position="9"/>
        <end position="233"/>
    </location>
</feature>
<proteinExistence type="inferred from homology"/>
<reference evidence="11" key="2">
    <citation type="submission" date="2009-11" db="EMBL/GenBank/DDBJ databases">
        <title>The Genome Sequence of Allomyces macrogynus strain ATCC 38327.</title>
        <authorList>
            <consortium name="The Broad Institute Genome Sequencing Platform"/>
            <person name="Russ C."/>
            <person name="Cuomo C."/>
            <person name="Shea T."/>
            <person name="Young S.K."/>
            <person name="Zeng Q."/>
            <person name="Koehrsen M."/>
            <person name="Haas B."/>
            <person name="Borodovsky M."/>
            <person name="Guigo R."/>
            <person name="Alvarado L."/>
            <person name="Berlin A."/>
            <person name="Borenstein D."/>
            <person name="Chen Z."/>
            <person name="Engels R."/>
            <person name="Freedman E."/>
            <person name="Gellesch M."/>
            <person name="Goldberg J."/>
            <person name="Griggs A."/>
            <person name="Gujja S."/>
            <person name="Heiman D."/>
            <person name="Hepburn T."/>
            <person name="Howarth C."/>
            <person name="Jen D."/>
            <person name="Larson L."/>
            <person name="Lewis B."/>
            <person name="Mehta T."/>
            <person name="Park D."/>
            <person name="Pearson M."/>
            <person name="Roberts A."/>
            <person name="Saif S."/>
            <person name="Shenoy N."/>
            <person name="Sisk P."/>
            <person name="Stolte C."/>
            <person name="Sykes S."/>
            <person name="Walk T."/>
            <person name="White J."/>
            <person name="Yandava C."/>
            <person name="Burger G."/>
            <person name="Gray M.W."/>
            <person name="Holland P.W.H."/>
            <person name="King N."/>
            <person name="Lang F.B.F."/>
            <person name="Roger A.J."/>
            <person name="Ruiz-Trillo I."/>
            <person name="Lander E."/>
            <person name="Nusbaum C."/>
        </authorList>
    </citation>
    <scope>NUCLEOTIDE SEQUENCE [LARGE SCALE GENOMIC DNA]</scope>
    <source>
        <strain evidence="11">ATCC 38327</strain>
    </source>
</reference>
<organism evidence="10 11">
    <name type="scientific">Allomyces macrogynus (strain ATCC 38327)</name>
    <name type="common">Allomyces javanicus var. macrogynus</name>
    <dbReference type="NCBI Taxonomy" id="578462"/>
    <lineage>
        <taxon>Eukaryota</taxon>
        <taxon>Fungi</taxon>
        <taxon>Fungi incertae sedis</taxon>
        <taxon>Blastocladiomycota</taxon>
        <taxon>Blastocladiomycetes</taxon>
        <taxon>Blastocladiales</taxon>
        <taxon>Blastocladiaceae</taxon>
        <taxon>Allomyces</taxon>
    </lineage>
</organism>
<dbReference type="InterPro" id="IPR024943">
    <property type="entry name" value="Enhancer_polycomb"/>
</dbReference>
<comment type="function">
    <text evidence="6">Component of the NuA4 histone acetyltransferase complex which is involved in transcriptional activation of selected genes principally by acetylation of nucleosomal histone H4 and H2A. The NuA4 complex is also involved in DNA repair. Involved in gene silencing by neighboring heterochromatin, blockage of the silencing spreading along the chromosome, and required for cell cycle progression through G2/M.</text>
</comment>
<dbReference type="AlphaFoldDB" id="A0A0L0SCM2"/>
<name>A0A0L0SCM2_ALLM3</name>
<feature type="compositionally biased region" description="Low complexity" evidence="8">
    <location>
        <begin position="623"/>
        <end position="641"/>
    </location>
</feature>
<evidence type="ECO:0000256" key="5">
    <source>
        <dbReference type="ARBA" id="ARBA00023242"/>
    </source>
</evidence>
<dbReference type="OMA" id="LIRCSAQ"/>
<evidence type="ECO:0000256" key="4">
    <source>
        <dbReference type="ARBA" id="ARBA00023163"/>
    </source>
</evidence>
<dbReference type="GO" id="GO:0006357">
    <property type="term" value="P:regulation of transcription by RNA polymerase II"/>
    <property type="evidence" value="ECO:0007669"/>
    <property type="project" value="InterPro"/>
</dbReference>
<feature type="region of interest" description="Disordered" evidence="8">
    <location>
        <begin position="623"/>
        <end position="643"/>
    </location>
</feature>
<dbReference type="EMBL" id="GG745335">
    <property type="protein sequence ID" value="KNE60187.1"/>
    <property type="molecule type" value="Genomic_DNA"/>
</dbReference>
<feature type="region of interest" description="Disordered" evidence="8">
    <location>
        <begin position="715"/>
        <end position="740"/>
    </location>
</feature>
<evidence type="ECO:0000256" key="2">
    <source>
        <dbReference type="ARBA" id="ARBA00008035"/>
    </source>
</evidence>
<sequence>MTRDSTKFRSRKLDPRRSLPVYRASQLKDLDDATTLARTLTEVATGVEKEEEKELHLQAAISLFATTGASAVHIPTPDANQTIPEGEYLRLHPRRTVVTTGVATIAAKETSPASADTYPPCLPRSLIRCSAQVEDSIGCPYNVDDEDAAWLHAFRDGFAAGKSAVLDTATAAAAASAANAAVVSPPAKKRARTKSAGTAATAAAAAAASAAAHTPSRLVLTDDLFERCMHVLEALMNDRTSWMLTTPGFEQELEQADFISVTEALPAEIHINEFERPDYVPPSRATAAAAARAKALAQAQALQQAASLAAAAHVPAALAIPNAGPATVKSSRASSTTPLEAPARASRVSQLAARAAAAAGTVRGQPLVMPASRGTATDDMPSMTELLNRRVDDEFRKRKAAEEQFEDVSLFPKQILVGMPPPAATTATATTPGPAYVPPPGVTSRSGSTAAGQIMARQQRVAAAMPTGTPTPPATPSAPATPAIAAPPVPLSASSSVASLAAGPPAATMSPAPLVPRLPPSIMYPLAWRAYAAQMLVRGYPSPYAVPPSMPTTTTTTTTSASATSADTPAMPPLATAVYSPGAWPSLPAYARFAPGHQHAWLYPYAARSAALAEARSIASRLKSAESTSQPTSPISAPTTPALRHPLVHGPAAALPFPSLPGQGTVVLPLPTPEPALETTTTTTRSLTVATMSASLTTTASPTASTPAKTLASILVTRGPPSPSSSPLSNGAAEPPADPPLLIHPSIIAAARSVSPAPPLSPASVLSEDPLADKPVALPATLPTAAPAAGPLTMTPLTPPPGIGVGPSDQLFADWLTKEQMVLDGNDASNEDGADEPMDVDGKSKDTSVAAWIMRKRVGRNGRVFLERRCAPGTRWGNV</sequence>
<evidence type="ECO:0000256" key="7">
    <source>
        <dbReference type="RuleBase" id="RU361124"/>
    </source>
</evidence>
<dbReference type="GO" id="GO:0005634">
    <property type="term" value="C:nucleus"/>
    <property type="evidence" value="ECO:0007669"/>
    <property type="project" value="UniProtKB-SubCell"/>
</dbReference>
<dbReference type="InterPro" id="IPR019542">
    <property type="entry name" value="Enhancer_polycomb-like_N"/>
</dbReference>
<dbReference type="OrthoDB" id="435275at2759"/>
<reference evidence="10 11" key="1">
    <citation type="submission" date="2009-11" db="EMBL/GenBank/DDBJ databases">
        <title>Annotation of Allomyces macrogynus ATCC 38327.</title>
        <authorList>
            <consortium name="The Broad Institute Genome Sequencing Platform"/>
            <person name="Russ C."/>
            <person name="Cuomo C."/>
            <person name="Burger G."/>
            <person name="Gray M.W."/>
            <person name="Holland P.W.H."/>
            <person name="King N."/>
            <person name="Lang F.B.F."/>
            <person name="Roger A.J."/>
            <person name="Ruiz-Trillo I."/>
            <person name="Young S.K."/>
            <person name="Zeng Q."/>
            <person name="Gargeya S."/>
            <person name="Fitzgerald M."/>
            <person name="Haas B."/>
            <person name="Abouelleil A."/>
            <person name="Alvarado L."/>
            <person name="Arachchi H.M."/>
            <person name="Berlin A."/>
            <person name="Chapman S.B."/>
            <person name="Gearin G."/>
            <person name="Goldberg J."/>
            <person name="Griggs A."/>
            <person name="Gujja S."/>
            <person name="Hansen M."/>
            <person name="Heiman D."/>
            <person name="Howarth C."/>
            <person name="Larimer J."/>
            <person name="Lui A."/>
            <person name="MacDonald P.J.P."/>
            <person name="McCowen C."/>
            <person name="Montmayeur A."/>
            <person name="Murphy C."/>
            <person name="Neiman D."/>
            <person name="Pearson M."/>
            <person name="Priest M."/>
            <person name="Roberts A."/>
            <person name="Saif S."/>
            <person name="Shea T."/>
            <person name="Sisk P."/>
            <person name="Stolte C."/>
            <person name="Sykes S."/>
            <person name="Wortman J."/>
            <person name="Nusbaum C."/>
            <person name="Birren B."/>
        </authorList>
    </citation>
    <scope>NUCLEOTIDE SEQUENCE [LARGE SCALE GENOMIC DNA]</scope>
    <source>
        <strain evidence="10 11">ATCC 38327</strain>
    </source>
</reference>
<gene>
    <name evidence="10" type="ORF">AMAG_18482</name>
</gene>
<keyword evidence="3 7" id="KW-0805">Transcription regulation</keyword>
<comment type="similarity">
    <text evidence="2 7">Belongs to the enhancer of polycomb family.</text>
</comment>
<evidence type="ECO:0000313" key="11">
    <source>
        <dbReference type="Proteomes" id="UP000054350"/>
    </source>
</evidence>
<accession>A0A0L0SCM2</accession>
<dbReference type="VEuPathDB" id="FungiDB:AMAG_18482"/>
<evidence type="ECO:0000259" key="9">
    <source>
        <dbReference type="Pfam" id="PF10513"/>
    </source>
</evidence>
<protein>
    <recommendedName>
        <fullName evidence="7">Enhancer of polycomb-like protein</fullName>
    </recommendedName>
</protein>
<dbReference type="Pfam" id="PF10513">
    <property type="entry name" value="EPL1"/>
    <property type="match status" value="1"/>
</dbReference>
<dbReference type="STRING" id="578462.A0A0L0SCM2"/>
<dbReference type="Proteomes" id="UP000054350">
    <property type="component" value="Unassembled WGS sequence"/>
</dbReference>
<dbReference type="PANTHER" id="PTHR14898">
    <property type="entry name" value="ENHANCER OF POLYCOMB"/>
    <property type="match status" value="1"/>
</dbReference>
<evidence type="ECO:0000256" key="6">
    <source>
        <dbReference type="ARBA" id="ARBA00025513"/>
    </source>
</evidence>
<dbReference type="GO" id="GO:0035267">
    <property type="term" value="C:NuA4 histone acetyltransferase complex"/>
    <property type="evidence" value="ECO:0007669"/>
    <property type="project" value="InterPro"/>
</dbReference>
<evidence type="ECO:0000256" key="1">
    <source>
        <dbReference type="ARBA" id="ARBA00004123"/>
    </source>
</evidence>
<keyword evidence="4 7" id="KW-0804">Transcription</keyword>
<dbReference type="eggNOG" id="KOG2261">
    <property type="taxonomic scope" value="Eukaryota"/>
</dbReference>
<evidence type="ECO:0000256" key="8">
    <source>
        <dbReference type="SAM" id="MobiDB-lite"/>
    </source>
</evidence>